<dbReference type="Gene3D" id="3.40.50.850">
    <property type="entry name" value="Isochorismatase-like"/>
    <property type="match status" value="1"/>
</dbReference>
<dbReference type="OrthoDB" id="269496at2759"/>
<reference evidence="3 4" key="1">
    <citation type="journal article" date="2015" name="Fungal Genet. Biol.">
        <title>Evolution of novel wood decay mechanisms in Agaricales revealed by the genome sequences of Fistulina hepatica and Cylindrobasidium torrendii.</title>
        <authorList>
            <person name="Floudas D."/>
            <person name="Held B.W."/>
            <person name="Riley R."/>
            <person name="Nagy L.G."/>
            <person name="Koehler G."/>
            <person name="Ransdell A.S."/>
            <person name="Younus H."/>
            <person name="Chow J."/>
            <person name="Chiniquy J."/>
            <person name="Lipzen A."/>
            <person name="Tritt A."/>
            <person name="Sun H."/>
            <person name="Haridas S."/>
            <person name="LaButti K."/>
            <person name="Ohm R.A."/>
            <person name="Kues U."/>
            <person name="Blanchette R.A."/>
            <person name="Grigoriev I.V."/>
            <person name="Minto R.E."/>
            <person name="Hibbett D.S."/>
        </authorList>
    </citation>
    <scope>NUCLEOTIDE SEQUENCE [LARGE SCALE GENOMIC DNA]</scope>
    <source>
        <strain evidence="3 4">FP15055 ss-10</strain>
    </source>
</reference>
<sequence length="194" mass="21021">MSLLRPDSTLFLLCDVQAKFRPAIHNYDGVVANANKLMKIAKLANCGVLATTQHSRGLGPVDPSIDLSALGDLHLGTLDKTLFSMLTPEVKEILVRRAPSAVVLMGIEAHICVQQTALQLLTTPTFANIKVYIAHDAVSSSHPTEMDIAIHRLRAAGAVITTSESLGFELIGDAIHPNFREFSKLIKETKMAPK</sequence>
<dbReference type="PANTHER" id="PTHR14119:SF3">
    <property type="entry name" value="ISOCHORISMATASE DOMAIN-CONTAINING PROTEIN 2"/>
    <property type="match status" value="1"/>
</dbReference>
<feature type="domain" description="Isochorismatase-like" evidence="2">
    <location>
        <begin position="9"/>
        <end position="164"/>
    </location>
</feature>
<proteinExistence type="inferred from homology"/>
<evidence type="ECO:0000259" key="2">
    <source>
        <dbReference type="Pfam" id="PF00857"/>
    </source>
</evidence>
<evidence type="ECO:0000313" key="4">
    <source>
        <dbReference type="Proteomes" id="UP000054007"/>
    </source>
</evidence>
<dbReference type="EMBL" id="KN880450">
    <property type="protein sequence ID" value="KIY71749.1"/>
    <property type="molecule type" value="Genomic_DNA"/>
</dbReference>
<dbReference type="InterPro" id="IPR036380">
    <property type="entry name" value="Isochorismatase-like_sf"/>
</dbReference>
<evidence type="ECO:0000313" key="3">
    <source>
        <dbReference type="EMBL" id="KIY71749.1"/>
    </source>
</evidence>
<dbReference type="InterPro" id="IPR050993">
    <property type="entry name" value="Isochorismatase_domain"/>
</dbReference>
<dbReference type="Proteomes" id="UP000054007">
    <property type="component" value="Unassembled WGS sequence"/>
</dbReference>
<dbReference type="STRING" id="1314674.A0A0D7BNK8"/>
<protein>
    <submittedName>
        <fullName evidence="3">Isochorismatase hydrolase</fullName>
    </submittedName>
</protein>
<keyword evidence="3" id="KW-0378">Hydrolase</keyword>
<dbReference type="GO" id="GO:0016787">
    <property type="term" value="F:hydrolase activity"/>
    <property type="evidence" value="ECO:0007669"/>
    <property type="project" value="UniProtKB-KW"/>
</dbReference>
<accession>A0A0D7BNK8</accession>
<dbReference type="Pfam" id="PF00857">
    <property type="entry name" value="Isochorismatase"/>
    <property type="match status" value="1"/>
</dbReference>
<organism evidence="3 4">
    <name type="scientific">Cylindrobasidium torrendii FP15055 ss-10</name>
    <dbReference type="NCBI Taxonomy" id="1314674"/>
    <lineage>
        <taxon>Eukaryota</taxon>
        <taxon>Fungi</taxon>
        <taxon>Dikarya</taxon>
        <taxon>Basidiomycota</taxon>
        <taxon>Agaricomycotina</taxon>
        <taxon>Agaricomycetes</taxon>
        <taxon>Agaricomycetidae</taxon>
        <taxon>Agaricales</taxon>
        <taxon>Marasmiineae</taxon>
        <taxon>Physalacriaceae</taxon>
        <taxon>Cylindrobasidium</taxon>
    </lineage>
</organism>
<name>A0A0D7BNK8_9AGAR</name>
<dbReference type="SUPFAM" id="SSF52499">
    <property type="entry name" value="Isochorismatase-like hydrolases"/>
    <property type="match status" value="1"/>
</dbReference>
<gene>
    <name evidence="3" type="ORF">CYLTODRAFT_418470</name>
</gene>
<dbReference type="PANTHER" id="PTHR14119">
    <property type="entry name" value="HYDROLASE"/>
    <property type="match status" value="1"/>
</dbReference>
<keyword evidence="4" id="KW-1185">Reference proteome</keyword>
<dbReference type="InterPro" id="IPR000868">
    <property type="entry name" value="Isochorismatase-like_dom"/>
</dbReference>
<dbReference type="AlphaFoldDB" id="A0A0D7BNK8"/>
<comment type="similarity">
    <text evidence="1">Belongs to the isochorismatase family.</text>
</comment>
<evidence type="ECO:0000256" key="1">
    <source>
        <dbReference type="ARBA" id="ARBA00006336"/>
    </source>
</evidence>